<dbReference type="GO" id="GO:0004061">
    <property type="term" value="F:arylformamidase activity"/>
    <property type="evidence" value="ECO:0007669"/>
    <property type="project" value="UniProtKB-EC"/>
</dbReference>
<feature type="domain" description="Gfo/Idh/MocA-like oxidoreductase N-terminal" evidence="2">
    <location>
        <begin position="18"/>
        <end position="132"/>
    </location>
</feature>
<proteinExistence type="predicted"/>
<dbReference type="EC" id="3.5.1.9" evidence="4"/>
<dbReference type="GO" id="GO:0019441">
    <property type="term" value="P:L-tryptophan catabolic process to kynurenine"/>
    <property type="evidence" value="ECO:0007669"/>
    <property type="project" value="InterPro"/>
</dbReference>
<dbReference type="InterPro" id="IPR037175">
    <property type="entry name" value="KFase_sf"/>
</dbReference>
<dbReference type="GO" id="GO:0000166">
    <property type="term" value="F:nucleotide binding"/>
    <property type="evidence" value="ECO:0007669"/>
    <property type="project" value="InterPro"/>
</dbReference>
<feature type="region of interest" description="Disordered" evidence="1">
    <location>
        <begin position="357"/>
        <end position="379"/>
    </location>
</feature>
<dbReference type="InterPro" id="IPR055170">
    <property type="entry name" value="GFO_IDH_MocA-like_dom"/>
</dbReference>
<reference evidence="4 5" key="1">
    <citation type="submission" date="2019-02" db="EMBL/GenBank/DDBJ databases">
        <title>Deep-cultivation of Planctomycetes and their phenomic and genomic characterization uncovers novel biology.</title>
        <authorList>
            <person name="Wiegand S."/>
            <person name="Jogler M."/>
            <person name="Boedeker C."/>
            <person name="Pinto D."/>
            <person name="Vollmers J."/>
            <person name="Rivas-Marin E."/>
            <person name="Kohn T."/>
            <person name="Peeters S.H."/>
            <person name="Heuer A."/>
            <person name="Rast P."/>
            <person name="Oberbeckmann S."/>
            <person name="Bunk B."/>
            <person name="Jeske O."/>
            <person name="Meyerdierks A."/>
            <person name="Storesund J.E."/>
            <person name="Kallscheuer N."/>
            <person name="Luecker S."/>
            <person name="Lage O.M."/>
            <person name="Pohl T."/>
            <person name="Merkel B.J."/>
            <person name="Hornburger P."/>
            <person name="Mueller R.-W."/>
            <person name="Bruemmer F."/>
            <person name="Labrenz M."/>
            <person name="Spormann A.M."/>
            <person name="Op den Camp H."/>
            <person name="Overmann J."/>
            <person name="Amann R."/>
            <person name="Jetten M.S.M."/>
            <person name="Mascher T."/>
            <person name="Medema M.H."/>
            <person name="Devos D.P."/>
            <person name="Kaster A.-K."/>
            <person name="Ovreas L."/>
            <person name="Rohde M."/>
            <person name="Galperin M.Y."/>
            <person name="Jogler C."/>
        </authorList>
    </citation>
    <scope>NUCLEOTIDE SEQUENCE [LARGE SCALE GENOMIC DNA]</scope>
    <source>
        <strain evidence="4 5">Q31a</strain>
    </source>
</reference>
<dbReference type="SUPFAM" id="SSF51735">
    <property type="entry name" value="NAD(P)-binding Rossmann-fold domains"/>
    <property type="match status" value="1"/>
</dbReference>
<dbReference type="InterPro" id="IPR036291">
    <property type="entry name" value="NAD(P)-bd_dom_sf"/>
</dbReference>
<dbReference type="Pfam" id="PF04199">
    <property type="entry name" value="Cyclase"/>
    <property type="match status" value="1"/>
</dbReference>
<dbReference type="Proteomes" id="UP000318017">
    <property type="component" value="Chromosome"/>
</dbReference>
<dbReference type="AlphaFoldDB" id="A0A518GA94"/>
<dbReference type="InterPro" id="IPR051317">
    <property type="entry name" value="Gfo/Idh/MocA_oxidoreduct"/>
</dbReference>
<organism evidence="4 5">
    <name type="scientific">Aureliella helgolandensis</name>
    <dbReference type="NCBI Taxonomy" id="2527968"/>
    <lineage>
        <taxon>Bacteria</taxon>
        <taxon>Pseudomonadati</taxon>
        <taxon>Planctomycetota</taxon>
        <taxon>Planctomycetia</taxon>
        <taxon>Pirellulales</taxon>
        <taxon>Pirellulaceae</taxon>
        <taxon>Aureliella</taxon>
    </lineage>
</organism>
<name>A0A518GA94_9BACT</name>
<dbReference type="Gene3D" id="3.50.30.50">
    <property type="entry name" value="Putative cyclase"/>
    <property type="match status" value="1"/>
</dbReference>
<dbReference type="Gene3D" id="3.40.50.720">
    <property type="entry name" value="NAD(P)-binding Rossmann-like Domain"/>
    <property type="match status" value="1"/>
</dbReference>
<dbReference type="RefSeq" id="WP_315851623.1">
    <property type="nucleotide sequence ID" value="NZ_CP036298.1"/>
</dbReference>
<accession>A0A518GA94</accession>
<evidence type="ECO:0000259" key="2">
    <source>
        <dbReference type="Pfam" id="PF01408"/>
    </source>
</evidence>
<evidence type="ECO:0000256" key="1">
    <source>
        <dbReference type="SAM" id="MobiDB-lite"/>
    </source>
</evidence>
<dbReference type="SUPFAM" id="SSF55347">
    <property type="entry name" value="Glyceraldehyde-3-phosphate dehydrogenase-like, C-terminal domain"/>
    <property type="match status" value="1"/>
</dbReference>
<protein>
    <submittedName>
        <fullName evidence="4">Kynurenine formamidase</fullName>
        <ecNumber evidence="4">3.5.1.9</ecNumber>
    </submittedName>
</protein>
<gene>
    <name evidence="4" type="primary">kynB</name>
    <name evidence="4" type="ORF">Q31a_38410</name>
</gene>
<sequence>MMNQSSNSSRATQVRRGLLIGTGYFSDFHLDAWARLPHAEIIGVCDVDEERARRAATKFGVTNVFHDVRQALELEGIDFIDVATTPNNRLELMALVAQRKLPVICQKPLANDWATAQKIVGLAEEMSALLMVHENFRFQPWYREIKRLLTEGRIGRKLHTLSMRTRMGDGWGEDAYLARQPYFRTMPRLLVHETGVHFVDTFRYLAGEIDECQAILRKLNSGIAGEDAGQLNFQFSSGAMGVWDANRYNESQAENPRYTFGELLVEGDEGSMWLDGRGGITIKRLGEAVVEHPYHRSQLGFAGDCVLATQQHFLDCLDGGKCETSGTEYLKSLAVVEALYESSERRCVVSLVEHSKSSAPQATQGRPPNLPPAGSLHPHATDSLTRRIVDLSLPVTPKMPGVEVSQCKFRDADGWNATMLQLYSHSGTHMDAPCHVLEAGATLDQQDLSACCGPAWVVHVPDVSPQMLLTVAHVTDVLGDLEPGARLLLRTDWHRRFGTPEYRHALPRISEELAHWLVDRKVALVGVEQLSVADVNNREELAKIHEILFRGGVVIVEALANLDQLTQPQVEFIALPLNIVGGDGCPVRAVAIEYGTSLPAGETPHAP</sequence>
<dbReference type="PANTHER" id="PTHR43708">
    <property type="entry name" value="CONSERVED EXPRESSED OXIDOREDUCTASE (EUROFUNG)"/>
    <property type="match status" value="1"/>
</dbReference>
<dbReference type="PANTHER" id="PTHR43708:SF8">
    <property type="entry name" value="OXIDOREDUCTASE"/>
    <property type="match status" value="1"/>
</dbReference>
<evidence type="ECO:0000259" key="3">
    <source>
        <dbReference type="Pfam" id="PF22725"/>
    </source>
</evidence>
<evidence type="ECO:0000313" key="5">
    <source>
        <dbReference type="Proteomes" id="UP000318017"/>
    </source>
</evidence>
<keyword evidence="4" id="KW-0378">Hydrolase</keyword>
<dbReference type="EMBL" id="CP036298">
    <property type="protein sequence ID" value="QDV25515.1"/>
    <property type="molecule type" value="Genomic_DNA"/>
</dbReference>
<dbReference type="SUPFAM" id="SSF102198">
    <property type="entry name" value="Putative cyclase"/>
    <property type="match status" value="1"/>
</dbReference>
<keyword evidence="5" id="KW-1185">Reference proteome</keyword>
<dbReference type="Pfam" id="PF01408">
    <property type="entry name" value="GFO_IDH_MocA"/>
    <property type="match status" value="1"/>
</dbReference>
<dbReference type="InterPro" id="IPR007325">
    <property type="entry name" value="KFase/CYL"/>
</dbReference>
<dbReference type="InterPro" id="IPR000683">
    <property type="entry name" value="Gfo/Idh/MocA-like_OxRdtase_N"/>
</dbReference>
<dbReference type="Gene3D" id="3.30.360.10">
    <property type="entry name" value="Dihydrodipicolinate Reductase, domain 2"/>
    <property type="match status" value="1"/>
</dbReference>
<feature type="domain" description="GFO/IDH/MocA-like oxidoreductase" evidence="3">
    <location>
        <begin position="142"/>
        <end position="271"/>
    </location>
</feature>
<dbReference type="KEGG" id="ahel:Q31a_38410"/>
<evidence type="ECO:0000313" key="4">
    <source>
        <dbReference type="EMBL" id="QDV25515.1"/>
    </source>
</evidence>
<feature type="compositionally biased region" description="Polar residues" evidence="1">
    <location>
        <begin position="357"/>
        <end position="366"/>
    </location>
</feature>
<dbReference type="Pfam" id="PF22725">
    <property type="entry name" value="GFO_IDH_MocA_C3"/>
    <property type="match status" value="1"/>
</dbReference>